<evidence type="ECO:0000256" key="1">
    <source>
        <dbReference type="ARBA" id="ARBA00004196"/>
    </source>
</evidence>
<organism evidence="6 7">
    <name type="scientific">Luteibaculum oceani</name>
    <dbReference type="NCBI Taxonomy" id="1294296"/>
    <lineage>
        <taxon>Bacteria</taxon>
        <taxon>Pseudomonadati</taxon>
        <taxon>Bacteroidota</taxon>
        <taxon>Flavobacteriia</taxon>
        <taxon>Flavobacteriales</taxon>
        <taxon>Luteibaculaceae</taxon>
        <taxon>Luteibaculum</taxon>
    </lineage>
</organism>
<feature type="domain" description="Thioredoxin" evidence="5">
    <location>
        <begin position="169"/>
        <end position="308"/>
    </location>
</feature>
<dbReference type="PANTHER" id="PTHR42852:SF6">
    <property type="entry name" value="THIOL:DISULFIDE INTERCHANGE PROTEIN DSBE"/>
    <property type="match status" value="1"/>
</dbReference>
<gene>
    <name evidence="6" type="ORF">FRX97_08620</name>
</gene>
<reference evidence="6 7" key="1">
    <citation type="submission" date="2019-08" db="EMBL/GenBank/DDBJ databases">
        <title>Genome of Luteibaculum oceani JCM 18817.</title>
        <authorList>
            <person name="Bowman J.P."/>
        </authorList>
    </citation>
    <scope>NUCLEOTIDE SEQUENCE [LARGE SCALE GENOMIC DNA]</scope>
    <source>
        <strain evidence="6 7">JCM 18817</strain>
    </source>
</reference>
<dbReference type="Gene3D" id="3.40.30.10">
    <property type="entry name" value="Glutaredoxin"/>
    <property type="match status" value="1"/>
</dbReference>
<dbReference type="InterPro" id="IPR050553">
    <property type="entry name" value="Thioredoxin_ResA/DsbE_sf"/>
</dbReference>
<keyword evidence="7" id="KW-1185">Reference proteome</keyword>
<keyword evidence="3" id="KW-1015">Disulfide bond</keyword>
<accession>A0A5C6V0L8</accession>
<keyword evidence="2" id="KW-0201">Cytochrome c-type biogenesis</keyword>
<dbReference type="InterPro" id="IPR000866">
    <property type="entry name" value="AhpC/TSA"/>
</dbReference>
<sequence>MDFLNIIDGNTTYIFLGIPGKEIKADFRESITQNTRFEGPQESTDFNEVHTFTQELNKKRQQLNTDFQAGQIDRMGAMNRFNEINQEWSDYARNFVDQHPNSPAVLSCLSVYHPIEDLEIYKSTLQALKPRMGGSDYIKNLEAQITRNEGQATAYLQQKKAEEEREKLLAEGNVAPEISLPNPDGKVINLSDLRGKYVLIDFWASWCKPCRRENPNVVNAYKKYKSKGFEILSVSLDKNKSAWVNAIKSDNMTWKHVSDLKFWNSEAAQKYGVNSIPFTLLIDPEGKIVAKNLRGEALHNTLAKLLNT</sequence>
<dbReference type="AlphaFoldDB" id="A0A5C6V0L8"/>
<evidence type="ECO:0000313" key="6">
    <source>
        <dbReference type="EMBL" id="TXC78484.1"/>
    </source>
</evidence>
<evidence type="ECO:0000256" key="3">
    <source>
        <dbReference type="ARBA" id="ARBA00023157"/>
    </source>
</evidence>
<proteinExistence type="predicted"/>
<dbReference type="CDD" id="cd02966">
    <property type="entry name" value="TlpA_like_family"/>
    <property type="match status" value="1"/>
</dbReference>
<dbReference type="Proteomes" id="UP000321168">
    <property type="component" value="Unassembled WGS sequence"/>
</dbReference>
<dbReference type="GO" id="GO:0030313">
    <property type="term" value="C:cell envelope"/>
    <property type="evidence" value="ECO:0007669"/>
    <property type="project" value="UniProtKB-SubCell"/>
</dbReference>
<dbReference type="PANTHER" id="PTHR42852">
    <property type="entry name" value="THIOL:DISULFIDE INTERCHANGE PROTEIN DSBE"/>
    <property type="match status" value="1"/>
</dbReference>
<evidence type="ECO:0000313" key="7">
    <source>
        <dbReference type="Proteomes" id="UP000321168"/>
    </source>
</evidence>
<dbReference type="InterPro" id="IPR013766">
    <property type="entry name" value="Thioredoxin_domain"/>
</dbReference>
<comment type="caution">
    <text evidence="6">The sequence shown here is derived from an EMBL/GenBank/DDBJ whole genome shotgun (WGS) entry which is preliminary data.</text>
</comment>
<dbReference type="SUPFAM" id="SSF52833">
    <property type="entry name" value="Thioredoxin-like"/>
    <property type="match status" value="1"/>
</dbReference>
<evidence type="ECO:0000256" key="4">
    <source>
        <dbReference type="ARBA" id="ARBA00023284"/>
    </source>
</evidence>
<evidence type="ECO:0000256" key="2">
    <source>
        <dbReference type="ARBA" id="ARBA00022748"/>
    </source>
</evidence>
<dbReference type="InterPro" id="IPR036249">
    <property type="entry name" value="Thioredoxin-like_sf"/>
</dbReference>
<evidence type="ECO:0000259" key="5">
    <source>
        <dbReference type="PROSITE" id="PS51352"/>
    </source>
</evidence>
<dbReference type="Pfam" id="PF00578">
    <property type="entry name" value="AhpC-TSA"/>
    <property type="match status" value="1"/>
</dbReference>
<name>A0A5C6V0L8_9FLAO</name>
<keyword evidence="4" id="KW-0676">Redox-active center</keyword>
<comment type="subcellular location">
    <subcellularLocation>
        <location evidence="1">Cell envelope</location>
    </subcellularLocation>
</comment>
<dbReference type="EMBL" id="VORB01000007">
    <property type="protein sequence ID" value="TXC78484.1"/>
    <property type="molecule type" value="Genomic_DNA"/>
</dbReference>
<dbReference type="OrthoDB" id="1069091at2"/>
<dbReference type="GO" id="GO:0017004">
    <property type="term" value="P:cytochrome complex assembly"/>
    <property type="evidence" value="ECO:0007669"/>
    <property type="project" value="UniProtKB-KW"/>
</dbReference>
<protein>
    <submittedName>
        <fullName evidence="6">TlpA family protein disulfide reductase</fullName>
    </submittedName>
</protein>
<dbReference type="PROSITE" id="PS51352">
    <property type="entry name" value="THIOREDOXIN_2"/>
    <property type="match status" value="1"/>
</dbReference>